<reference evidence="2 5" key="3">
    <citation type="submission" date="2024-01" db="EMBL/GenBank/DDBJ databases">
        <title>The diversity of rhizobia nodulating Mimosa spp. in eleven states of Brazil covering several biomes is determined by host plant, location, and edaphic factors.</title>
        <authorList>
            <person name="Rouws L."/>
            <person name="Barauna A."/>
            <person name="Beukes C."/>
            <person name="De Faria S.M."/>
            <person name="Gross E."/>
            <person name="Dos Reis Junior F.B."/>
            <person name="Simon M."/>
            <person name="Maluk M."/>
            <person name="Odee D.W."/>
            <person name="Kenicer G."/>
            <person name="Young J.P.W."/>
            <person name="Reis V.M."/>
            <person name="Zilli J."/>
            <person name="James E.K."/>
        </authorList>
    </citation>
    <scope>NUCLEOTIDE SEQUENCE [LARGE SCALE GENOMIC DNA]</scope>
    <source>
        <strain evidence="2 5">JPY530</strain>
    </source>
</reference>
<feature type="domain" description="Tlde1" evidence="1">
    <location>
        <begin position="24"/>
        <end position="140"/>
    </location>
</feature>
<dbReference type="EMBL" id="VOQS01000003">
    <property type="protein sequence ID" value="TXC82703.1"/>
    <property type="molecule type" value="Genomic_DNA"/>
</dbReference>
<dbReference type="AlphaFoldDB" id="A0A5C6VBI9"/>
<evidence type="ECO:0000313" key="3">
    <source>
        <dbReference type="EMBL" id="TXC82703.1"/>
    </source>
</evidence>
<reference evidence="3 4" key="1">
    <citation type="journal article" date="2018" name="Int. J. Syst. Evol. Microbiol.">
        <title>Paraburkholderia azotifigens sp. nov., a nitrogen-fixing bacterium isolated from paddy soil.</title>
        <authorList>
            <person name="Choi G.M."/>
            <person name="Im W.T."/>
        </authorList>
    </citation>
    <scope>NUCLEOTIDE SEQUENCE [LARGE SCALE GENOMIC DNA]</scope>
    <source>
        <strain evidence="3 4">NF 2-5-3</strain>
    </source>
</reference>
<dbReference type="Pfam" id="PF10908">
    <property type="entry name" value="Tlde1_dom"/>
    <property type="match status" value="1"/>
</dbReference>
<accession>A0A5C6VBI9</accession>
<organism evidence="3 4">
    <name type="scientific">Paraburkholderia azotifigens</name>
    <dbReference type="NCBI Taxonomy" id="2057004"/>
    <lineage>
        <taxon>Bacteria</taxon>
        <taxon>Pseudomonadati</taxon>
        <taxon>Pseudomonadota</taxon>
        <taxon>Betaproteobacteria</taxon>
        <taxon>Burkholderiales</taxon>
        <taxon>Burkholderiaceae</taxon>
        <taxon>Paraburkholderia</taxon>
    </lineage>
</organism>
<gene>
    <name evidence="3" type="ORF">FRZ40_19860</name>
    <name evidence="2" type="ORF">V4C56_38215</name>
</gene>
<dbReference type="InterPro" id="IPR021225">
    <property type="entry name" value="Tlde1_dom"/>
</dbReference>
<dbReference type="RefSeq" id="WP_147235321.1">
    <property type="nucleotide sequence ID" value="NZ_JAZHFZ010000049.1"/>
</dbReference>
<name>A0A5C6VBI9_9BURK</name>
<dbReference type="Proteomes" id="UP001481677">
    <property type="component" value="Unassembled WGS sequence"/>
</dbReference>
<reference evidence="3" key="2">
    <citation type="submission" date="2019-08" db="EMBL/GenBank/DDBJ databases">
        <authorList>
            <person name="Im W.-T."/>
        </authorList>
    </citation>
    <scope>NUCLEOTIDE SEQUENCE</scope>
    <source>
        <strain evidence="3">NF 2-5-3</strain>
    </source>
</reference>
<dbReference type="EMBL" id="JAZHGA010000047">
    <property type="protein sequence ID" value="MEM5345446.1"/>
    <property type="molecule type" value="Genomic_DNA"/>
</dbReference>
<evidence type="ECO:0000313" key="4">
    <source>
        <dbReference type="Proteomes" id="UP000321776"/>
    </source>
</evidence>
<evidence type="ECO:0000259" key="1">
    <source>
        <dbReference type="Pfam" id="PF10908"/>
    </source>
</evidence>
<keyword evidence="5" id="KW-1185">Reference proteome</keyword>
<evidence type="ECO:0000313" key="2">
    <source>
        <dbReference type="EMBL" id="MEM5345446.1"/>
    </source>
</evidence>
<proteinExistence type="predicted"/>
<protein>
    <submittedName>
        <fullName evidence="3">DUF2778 domain-containing protein</fullName>
    </submittedName>
</protein>
<comment type="caution">
    <text evidence="3">The sequence shown here is derived from an EMBL/GenBank/DDBJ whole genome shotgun (WGS) entry which is preliminary data.</text>
</comment>
<dbReference type="Proteomes" id="UP000321776">
    <property type="component" value="Unassembled WGS sequence"/>
</dbReference>
<evidence type="ECO:0000313" key="5">
    <source>
        <dbReference type="Proteomes" id="UP001481677"/>
    </source>
</evidence>
<sequence>MPVHCTFTLNRKDTSTLVCEGYGTVEAYSGQMDGRDNPDRVATPKIGPIPPGTYYIVDRESGGMLGAVYDTVGPLMHVTTDHRSWFSLWNPRTGDTTMIDGVRRGNFRLHPEGPHRVSEGCITLVNPAEFESLQRFIRRSPARLPVPGSNLKAYGWIEVK</sequence>